<dbReference type="RefSeq" id="WP_182213183.1">
    <property type="nucleotide sequence ID" value="NZ_JACEZS010000001.1"/>
</dbReference>
<dbReference type="NCBIfam" id="NF038126">
    <property type="entry name" value="PEP_CTERM_FxDxF"/>
    <property type="match status" value="1"/>
</dbReference>
<keyword evidence="1" id="KW-0732">Signal</keyword>
<sequence length="183" mass="19084">MHHSTMTNIAAAGLLLAGLFSAPFACAAPTTLDLSGGYATFGHNHAASMVRFTDEYLFDVATGTLAYLAGTYTEGNSNIGGHVHSNAALEDISWFRINDDLTRTSLGNSFGSGSFGLFAPLAAGHYGFDVSGRTLLANRGGNYSGTLSVEVSPVPEPDVLAMAAMGLGLICIRRRPKVNPKLG</sequence>
<comment type="caution">
    <text evidence="2">The sequence shown here is derived from an EMBL/GenBank/DDBJ whole genome shotgun (WGS) entry which is preliminary data.</text>
</comment>
<proteinExistence type="predicted"/>
<accession>A0A7W2EDU3</accession>
<dbReference type="AlphaFoldDB" id="A0A7W2EDU3"/>
<keyword evidence="3" id="KW-1185">Reference proteome</keyword>
<reference evidence="2 3" key="1">
    <citation type="submission" date="2020-07" db="EMBL/GenBank/DDBJ databases">
        <title>Novel species isolated from subtropical streams in China.</title>
        <authorList>
            <person name="Lu H."/>
        </authorList>
    </citation>
    <scope>NUCLEOTIDE SEQUENCE [LARGE SCALE GENOMIC DNA]</scope>
    <source>
        <strain evidence="2 3">FT3S</strain>
    </source>
</reference>
<dbReference type="Proteomes" id="UP000566711">
    <property type="component" value="Unassembled WGS sequence"/>
</dbReference>
<gene>
    <name evidence="2" type="ORF">H3H36_01390</name>
</gene>
<evidence type="ECO:0000313" key="2">
    <source>
        <dbReference type="EMBL" id="MBA5604016.1"/>
    </source>
</evidence>
<evidence type="ECO:0000313" key="3">
    <source>
        <dbReference type="Proteomes" id="UP000566711"/>
    </source>
</evidence>
<organism evidence="2 3">
    <name type="scientific">Rugamonas fusca</name>
    <dbReference type="NCBI Taxonomy" id="2758568"/>
    <lineage>
        <taxon>Bacteria</taxon>
        <taxon>Pseudomonadati</taxon>
        <taxon>Pseudomonadota</taxon>
        <taxon>Betaproteobacteria</taxon>
        <taxon>Burkholderiales</taxon>
        <taxon>Oxalobacteraceae</taxon>
        <taxon>Telluria group</taxon>
        <taxon>Rugamonas</taxon>
    </lineage>
</organism>
<feature type="signal peptide" evidence="1">
    <location>
        <begin position="1"/>
        <end position="27"/>
    </location>
</feature>
<name>A0A7W2EDU3_9BURK</name>
<feature type="chain" id="PRO_5031226863" evidence="1">
    <location>
        <begin position="28"/>
        <end position="183"/>
    </location>
</feature>
<evidence type="ECO:0000256" key="1">
    <source>
        <dbReference type="SAM" id="SignalP"/>
    </source>
</evidence>
<dbReference type="EMBL" id="JACEZS010000001">
    <property type="protein sequence ID" value="MBA5604016.1"/>
    <property type="molecule type" value="Genomic_DNA"/>
</dbReference>
<protein>
    <submittedName>
        <fullName evidence="2">FxDxF family PEP-CTERM protein</fullName>
    </submittedName>
</protein>